<keyword evidence="2" id="KW-1185">Reference proteome</keyword>
<name>A0A562LPZ8_9BRAD</name>
<organism evidence="1 2">
    <name type="scientific">Bradyrhizobium daqingense</name>
    <dbReference type="NCBI Taxonomy" id="993502"/>
    <lineage>
        <taxon>Bacteria</taxon>
        <taxon>Pseudomonadati</taxon>
        <taxon>Pseudomonadota</taxon>
        <taxon>Alphaproteobacteria</taxon>
        <taxon>Hyphomicrobiales</taxon>
        <taxon>Nitrobacteraceae</taxon>
        <taxon>Bradyrhizobium</taxon>
    </lineage>
</organism>
<dbReference type="EMBL" id="VLKL01000002">
    <property type="protein sequence ID" value="TWI09682.1"/>
    <property type="molecule type" value="Genomic_DNA"/>
</dbReference>
<proteinExistence type="predicted"/>
<dbReference type="RefSeq" id="WP_231088455.1">
    <property type="nucleotide sequence ID" value="NZ_CP088014.1"/>
</dbReference>
<gene>
    <name evidence="1" type="ORF">IQ17_00761</name>
</gene>
<evidence type="ECO:0000313" key="2">
    <source>
        <dbReference type="Proteomes" id="UP000317176"/>
    </source>
</evidence>
<dbReference type="AlphaFoldDB" id="A0A562LPZ8"/>
<comment type="caution">
    <text evidence="1">The sequence shown here is derived from an EMBL/GenBank/DDBJ whole genome shotgun (WGS) entry which is preliminary data.</text>
</comment>
<sequence>MLLWLLDHCGSERAAVSKIVIRQLDMAVGGVEPERFAELNPPIVKPTQEHVELAARAWGAYRASTPQAWFDLLKSDLSLLPQLERCAVGLLDELPSRTTGLAATETRMLELISPGNVQPFDVFPGREKRNERRVYDYWEVGTLLDGLARCPVPAVAGLEEGPFTLDMQLAVSRNTSGPACRSPISGRRRWREKRTSGAIIRFAAVGVARFSPANGFGDGTPRAAR</sequence>
<evidence type="ECO:0000313" key="1">
    <source>
        <dbReference type="EMBL" id="TWI09682.1"/>
    </source>
</evidence>
<dbReference type="Proteomes" id="UP000317176">
    <property type="component" value="Unassembled WGS sequence"/>
</dbReference>
<protein>
    <submittedName>
        <fullName evidence="1">Uncharacterized protein</fullName>
    </submittedName>
</protein>
<accession>A0A562LPZ8</accession>
<reference evidence="1 2" key="1">
    <citation type="journal article" date="2015" name="Stand. Genomic Sci.">
        <title>Genomic Encyclopedia of Bacterial and Archaeal Type Strains, Phase III: the genomes of soil and plant-associated and newly described type strains.</title>
        <authorList>
            <person name="Whitman W.B."/>
            <person name="Woyke T."/>
            <person name="Klenk H.P."/>
            <person name="Zhou Y."/>
            <person name="Lilburn T.G."/>
            <person name="Beck B.J."/>
            <person name="De Vos P."/>
            <person name="Vandamme P."/>
            <person name="Eisen J.A."/>
            <person name="Garrity G."/>
            <person name="Hugenholtz P."/>
            <person name="Kyrpides N.C."/>
        </authorList>
    </citation>
    <scope>NUCLEOTIDE SEQUENCE [LARGE SCALE GENOMIC DNA]</scope>
    <source>
        <strain evidence="1 2">CGMCC 1.10947</strain>
    </source>
</reference>